<dbReference type="HOGENOM" id="CLU_030558_4_0_6"/>
<reference evidence="2 3" key="1">
    <citation type="journal article" date="2010" name="Appl. Environ. Microbiol.">
        <title>The genome sequence of Psychrobacter arcticus 273-4, a psychroactive Siberian permafrost bacterium, reveals mechanisms for adaptation to low-temperature growth.</title>
        <authorList>
            <person name="Ayala-del-Rio H.L."/>
            <person name="Chain P.S."/>
            <person name="Grzymski J.J."/>
            <person name="Ponder M.A."/>
            <person name="Ivanova N."/>
            <person name="Bergholz P.W."/>
            <person name="Di Bartolo G."/>
            <person name="Hauser L."/>
            <person name="Land M."/>
            <person name="Bakermans C."/>
            <person name="Rodrigues D."/>
            <person name="Klappenbach J."/>
            <person name="Zarka D."/>
            <person name="Larimer F."/>
            <person name="Richardson P."/>
            <person name="Murray A."/>
            <person name="Thomashow M."/>
            <person name="Tiedje J.M."/>
        </authorList>
    </citation>
    <scope>NUCLEOTIDE SEQUENCE [LARGE SCALE GENOMIC DNA]</scope>
    <source>
        <strain evidence="3">DSM 17307 / VKM B-2377 / 273-4</strain>
    </source>
</reference>
<dbReference type="Gene3D" id="3.40.366.10">
    <property type="entry name" value="Malonyl-Coenzyme A Acyl Carrier Protein, domain 2"/>
    <property type="match status" value="1"/>
</dbReference>
<dbReference type="GO" id="GO:0006633">
    <property type="term" value="P:fatty acid biosynthetic process"/>
    <property type="evidence" value="ECO:0007669"/>
    <property type="project" value="TreeGrafter"/>
</dbReference>
<dbReference type="GO" id="GO:0004314">
    <property type="term" value="F:[acyl-carrier-protein] S-malonyltransferase activity"/>
    <property type="evidence" value="ECO:0007669"/>
    <property type="project" value="UniProtKB-EC"/>
</dbReference>
<dbReference type="Proteomes" id="UP000000546">
    <property type="component" value="Chromosome"/>
</dbReference>
<dbReference type="KEGG" id="par:Psyc_1140"/>
<dbReference type="InterPro" id="IPR050858">
    <property type="entry name" value="Mal-CoA-ACP_Trans/PKS_FabD"/>
</dbReference>
<organism evidence="2 3">
    <name type="scientific">Psychrobacter arcticus (strain DSM 17307 / VKM B-2377 / 273-4)</name>
    <dbReference type="NCBI Taxonomy" id="259536"/>
    <lineage>
        <taxon>Bacteria</taxon>
        <taxon>Pseudomonadati</taxon>
        <taxon>Pseudomonadota</taxon>
        <taxon>Gammaproteobacteria</taxon>
        <taxon>Moraxellales</taxon>
        <taxon>Moraxellaceae</taxon>
        <taxon>Psychrobacter</taxon>
    </lineage>
</organism>
<keyword evidence="2" id="KW-0808">Transferase</keyword>
<dbReference type="SUPFAM" id="SSF52151">
    <property type="entry name" value="FabD/lysophospholipase-like"/>
    <property type="match status" value="1"/>
</dbReference>
<keyword evidence="3" id="KW-1185">Reference proteome</keyword>
<name>Q4FSL7_PSYA2</name>
<dbReference type="SMART" id="SM00827">
    <property type="entry name" value="PKS_AT"/>
    <property type="match status" value="1"/>
</dbReference>
<protein>
    <submittedName>
        <fullName evidence="2">Probable malonyl-CoA ACP transacylase</fullName>
        <ecNumber evidence="2">2.3.1.39</ecNumber>
    </submittedName>
</protein>
<dbReference type="InterPro" id="IPR017554">
    <property type="entry name" value="Malonate_deCOase_MdcHsu"/>
</dbReference>
<dbReference type="EC" id="2.3.1.39" evidence="2"/>
<accession>Q4FSL7</accession>
<dbReference type="PANTHER" id="PTHR42681:SF6">
    <property type="entry name" value="BLL0263 PROTEIN"/>
    <property type="match status" value="1"/>
</dbReference>
<dbReference type="Gene3D" id="3.30.70.250">
    <property type="entry name" value="Malonyl-CoA ACP transacylase, ACP-binding"/>
    <property type="match status" value="1"/>
</dbReference>
<dbReference type="eggNOG" id="COG0331">
    <property type="taxonomic scope" value="Bacteria"/>
</dbReference>
<dbReference type="OrthoDB" id="9808564at2"/>
<evidence type="ECO:0000313" key="3">
    <source>
        <dbReference type="Proteomes" id="UP000000546"/>
    </source>
</evidence>
<dbReference type="AlphaFoldDB" id="Q4FSL7"/>
<gene>
    <name evidence="2" type="primary">mdcG</name>
    <name evidence="2" type="ordered locus">Psyc_1140</name>
</gene>
<feature type="domain" description="Malonyl-CoA:ACP transacylase (MAT)" evidence="1">
    <location>
        <begin position="6"/>
        <end position="289"/>
    </location>
</feature>
<evidence type="ECO:0000313" key="2">
    <source>
        <dbReference type="EMBL" id="AAZ18991.1"/>
    </source>
</evidence>
<sequence>MNLIILFSGQGLQSQRHIDEVLKVTNENDQSLLHTVIPELFANDSDNIFDNETLFDNRFAQPFIYTLQYYRWQQLRQLLEKPSAFAGYSLGEINAFCCSSQLDFEVGLTLINHRAKFMEEGVSESSGLLAIQGLHNSELENLLLKTDTHLSIKINEDQFIIGGHRDNLSQADTLAQSLGARNTQLLKVTVPSHTKMMQKAAEKFCEYIDSITLPAMQIPIISATNGMKYNDTNQGLNILSSQIDHPLDWYFCMENIEEYQPSMIIEIGPGNALSKMINNLLPHVPCRSWDDFRHADGLLEWILKNK</sequence>
<evidence type="ECO:0000259" key="1">
    <source>
        <dbReference type="SMART" id="SM00827"/>
    </source>
</evidence>
<dbReference type="InterPro" id="IPR014043">
    <property type="entry name" value="Acyl_transferase_dom"/>
</dbReference>
<dbReference type="GO" id="GO:0005829">
    <property type="term" value="C:cytosol"/>
    <property type="evidence" value="ECO:0007669"/>
    <property type="project" value="TreeGrafter"/>
</dbReference>
<dbReference type="InterPro" id="IPR016035">
    <property type="entry name" value="Acyl_Trfase/lysoPLipase"/>
</dbReference>
<dbReference type="EMBL" id="CP000082">
    <property type="protein sequence ID" value="AAZ18991.1"/>
    <property type="molecule type" value="Genomic_DNA"/>
</dbReference>
<dbReference type="NCBIfam" id="TIGR03131">
    <property type="entry name" value="malonate_mdcH"/>
    <property type="match status" value="1"/>
</dbReference>
<dbReference type="STRING" id="259536.Psyc_1140"/>
<keyword evidence="2" id="KW-0012">Acyltransferase</keyword>
<dbReference type="InterPro" id="IPR001227">
    <property type="entry name" value="Ac_transferase_dom_sf"/>
</dbReference>
<dbReference type="Pfam" id="PF00698">
    <property type="entry name" value="Acyl_transf_1"/>
    <property type="match status" value="1"/>
</dbReference>
<dbReference type="PANTHER" id="PTHR42681">
    <property type="entry name" value="MALONYL-COA-ACYL CARRIER PROTEIN TRANSACYLASE, MITOCHONDRIAL"/>
    <property type="match status" value="1"/>
</dbReference>
<dbReference type="RefSeq" id="WP_011280413.1">
    <property type="nucleotide sequence ID" value="NC_007204.1"/>
</dbReference>
<proteinExistence type="predicted"/>